<feature type="non-terminal residue" evidence="2">
    <location>
        <position position="1"/>
    </location>
</feature>
<name>A0A8X6UTB5_NEPPI</name>
<proteinExistence type="predicted"/>
<dbReference type="EMBL" id="BMAW01037459">
    <property type="protein sequence ID" value="GFU48472.1"/>
    <property type="molecule type" value="Genomic_DNA"/>
</dbReference>
<evidence type="ECO:0000313" key="3">
    <source>
        <dbReference type="Proteomes" id="UP000887013"/>
    </source>
</evidence>
<accession>A0A8X6UTB5</accession>
<evidence type="ECO:0000256" key="1">
    <source>
        <dbReference type="SAM" id="MobiDB-lite"/>
    </source>
</evidence>
<gene>
    <name evidence="2" type="ORF">NPIL_122941</name>
</gene>
<organism evidence="2 3">
    <name type="scientific">Nephila pilipes</name>
    <name type="common">Giant wood spider</name>
    <name type="synonym">Nephila maculata</name>
    <dbReference type="NCBI Taxonomy" id="299642"/>
    <lineage>
        <taxon>Eukaryota</taxon>
        <taxon>Metazoa</taxon>
        <taxon>Ecdysozoa</taxon>
        <taxon>Arthropoda</taxon>
        <taxon>Chelicerata</taxon>
        <taxon>Arachnida</taxon>
        <taxon>Araneae</taxon>
        <taxon>Araneomorphae</taxon>
        <taxon>Entelegynae</taxon>
        <taxon>Araneoidea</taxon>
        <taxon>Nephilidae</taxon>
        <taxon>Nephila</taxon>
    </lineage>
</organism>
<sequence>KRWLEKILEKLECGGRGSNWFSIRYSKEKTGLTQGSCGFVPPSSPVADSGQVGTETRTRSARGASGDQSRPARLQREEK</sequence>
<evidence type="ECO:0000313" key="2">
    <source>
        <dbReference type="EMBL" id="GFU48472.1"/>
    </source>
</evidence>
<reference evidence="2" key="1">
    <citation type="submission" date="2020-08" db="EMBL/GenBank/DDBJ databases">
        <title>Multicomponent nature underlies the extraordinary mechanical properties of spider dragline silk.</title>
        <authorList>
            <person name="Kono N."/>
            <person name="Nakamura H."/>
            <person name="Mori M."/>
            <person name="Yoshida Y."/>
            <person name="Ohtoshi R."/>
            <person name="Malay A.D."/>
            <person name="Moran D.A.P."/>
            <person name="Tomita M."/>
            <person name="Numata K."/>
            <person name="Arakawa K."/>
        </authorList>
    </citation>
    <scope>NUCLEOTIDE SEQUENCE</scope>
</reference>
<keyword evidence="3" id="KW-1185">Reference proteome</keyword>
<feature type="region of interest" description="Disordered" evidence="1">
    <location>
        <begin position="35"/>
        <end position="79"/>
    </location>
</feature>
<dbReference type="AlphaFoldDB" id="A0A8X6UTB5"/>
<comment type="caution">
    <text evidence="2">The sequence shown here is derived from an EMBL/GenBank/DDBJ whole genome shotgun (WGS) entry which is preliminary data.</text>
</comment>
<dbReference type="Proteomes" id="UP000887013">
    <property type="component" value="Unassembled WGS sequence"/>
</dbReference>
<protein>
    <submittedName>
        <fullName evidence="2">Uncharacterized protein</fullName>
    </submittedName>
</protein>